<evidence type="ECO:0000313" key="2">
    <source>
        <dbReference type="EMBL" id="MDG0811066.1"/>
    </source>
</evidence>
<comment type="caution">
    <text evidence="2">The sequence shown here is derived from an EMBL/GenBank/DDBJ whole genome shotgun (WGS) entry which is preliminary data.</text>
</comment>
<dbReference type="EMBL" id="JAPDIA010000007">
    <property type="protein sequence ID" value="MDG0811066.1"/>
    <property type="molecule type" value="Genomic_DNA"/>
</dbReference>
<keyword evidence="3" id="KW-1185">Reference proteome</keyword>
<dbReference type="Pfam" id="PF12760">
    <property type="entry name" value="Zn_ribbon_IS1595"/>
    <property type="match status" value="1"/>
</dbReference>
<dbReference type="InterPro" id="IPR024442">
    <property type="entry name" value="Transposase_Zn_ribbon"/>
</dbReference>
<accession>A0A9X4KVH3</accession>
<sequence>MPVYSEEDCEGALFMAKWPSGYRCPRCVHPQYYNVASKGRKLFECISCGHQTSLTAGTVLEGTRTPLCKWFQAMYLMQIGISAKLLSELIQVTYKTAWLMNHKLRYAIEQWDRELPLQGQLQLLGEFYGYEFSRHFSSISADAEQRAQPVIVGASIVESTGTMTNLKIKRMECAGSVPEDSGELERFLRNHAVHAVDRAGEVKVFDRRDRRERSALHAIWTDAVRWLARTFGGIGPKHLQAYLDEFCFRRVLRNESMAELIGLCGRTNTIINRDLVGKRAGIQPIRRGRKYTNSRRKVAS</sequence>
<evidence type="ECO:0000313" key="3">
    <source>
        <dbReference type="Proteomes" id="UP001153404"/>
    </source>
</evidence>
<dbReference type="RefSeq" id="WP_277534877.1">
    <property type="nucleotide sequence ID" value="NZ_JAPDIA010000007.1"/>
</dbReference>
<proteinExistence type="predicted"/>
<feature type="domain" description="Transposase zinc-ribbon" evidence="1">
    <location>
        <begin position="5"/>
        <end position="51"/>
    </location>
</feature>
<organism evidence="2 3">
    <name type="scientific">Cohnella rhizosphaerae</name>
    <dbReference type="NCBI Taxonomy" id="1457232"/>
    <lineage>
        <taxon>Bacteria</taxon>
        <taxon>Bacillati</taxon>
        <taxon>Bacillota</taxon>
        <taxon>Bacilli</taxon>
        <taxon>Bacillales</taxon>
        <taxon>Paenibacillaceae</taxon>
        <taxon>Cohnella</taxon>
    </lineage>
</organism>
<gene>
    <name evidence="2" type="ORF">OMP40_18115</name>
</gene>
<protein>
    <submittedName>
        <fullName evidence="2">Transposase</fullName>
    </submittedName>
</protein>
<dbReference type="Proteomes" id="UP001153404">
    <property type="component" value="Unassembled WGS sequence"/>
</dbReference>
<dbReference type="AlphaFoldDB" id="A0A9X4KVH3"/>
<reference evidence="2" key="1">
    <citation type="submission" date="2022-10" db="EMBL/GenBank/DDBJ databases">
        <title>Comparative genomic analysis of Cohnella hashimotonis sp. nov., isolated from the International Space Station.</title>
        <authorList>
            <person name="Simpson A."/>
            <person name="Venkateswaran K."/>
        </authorList>
    </citation>
    <scope>NUCLEOTIDE SEQUENCE</scope>
    <source>
        <strain evidence="2">DSM 28161</strain>
    </source>
</reference>
<name>A0A9X4KVH3_9BACL</name>
<evidence type="ECO:0000259" key="1">
    <source>
        <dbReference type="Pfam" id="PF12760"/>
    </source>
</evidence>